<gene>
    <name evidence="2" type="ORF">Agub_g15240</name>
</gene>
<protein>
    <submittedName>
        <fullName evidence="2">Uncharacterized protein</fullName>
    </submittedName>
</protein>
<dbReference type="AlphaFoldDB" id="A0AAD3E3A7"/>
<feature type="compositionally biased region" description="Gly residues" evidence="1">
    <location>
        <begin position="1"/>
        <end position="19"/>
    </location>
</feature>
<evidence type="ECO:0000313" key="2">
    <source>
        <dbReference type="EMBL" id="GFR52648.1"/>
    </source>
</evidence>
<proteinExistence type="predicted"/>
<dbReference type="EMBL" id="BMAR01000068">
    <property type="protein sequence ID" value="GFR52648.1"/>
    <property type="molecule type" value="Genomic_DNA"/>
</dbReference>
<keyword evidence="3" id="KW-1185">Reference proteome</keyword>
<comment type="caution">
    <text evidence="2">The sequence shown here is derived from an EMBL/GenBank/DDBJ whole genome shotgun (WGS) entry which is preliminary data.</text>
</comment>
<feature type="compositionally biased region" description="Basic residues" evidence="1">
    <location>
        <begin position="47"/>
        <end position="63"/>
    </location>
</feature>
<feature type="non-terminal residue" evidence="2">
    <location>
        <position position="227"/>
    </location>
</feature>
<feature type="region of interest" description="Disordered" evidence="1">
    <location>
        <begin position="30"/>
        <end position="115"/>
    </location>
</feature>
<feature type="compositionally biased region" description="Low complexity" evidence="1">
    <location>
        <begin position="86"/>
        <end position="107"/>
    </location>
</feature>
<sequence>DADAAGGAGAGGGAVGGANGRRPLAVFRLAGPQAAPPPPHQHFMQPPRHHHHQHHQHHHPPHLHHLEPAQAGQAALPDHQPPPQQQPQLQPQPQQQQQPVRAAWSPYRGGGGGAGAAAGVLAAAEATGAASLPMALTADPAAAFAASCLPPPRPSYCCNVVHGLPGGCGWVDVSLEAVWDQLVPYITVQVSGCSEGSPRHVVSTQPDCFFETNDSADSLPWIELQLP</sequence>
<feature type="region of interest" description="Disordered" evidence="1">
    <location>
        <begin position="1"/>
        <end position="20"/>
    </location>
</feature>
<reference evidence="2 3" key="1">
    <citation type="journal article" date="2021" name="Sci. Rep.">
        <title>Genome sequencing of the multicellular alga Astrephomene provides insights into convergent evolution of germ-soma differentiation.</title>
        <authorList>
            <person name="Yamashita S."/>
            <person name="Yamamoto K."/>
            <person name="Matsuzaki R."/>
            <person name="Suzuki S."/>
            <person name="Yamaguchi H."/>
            <person name="Hirooka S."/>
            <person name="Minakuchi Y."/>
            <person name="Miyagishima S."/>
            <person name="Kawachi M."/>
            <person name="Toyoda A."/>
            <person name="Nozaki H."/>
        </authorList>
    </citation>
    <scope>NUCLEOTIDE SEQUENCE [LARGE SCALE GENOMIC DNA]</scope>
    <source>
        <strain evidence="2 3">NIES-4017</strain>
    </source>
</reference>
<evidence type="ECO:0000313" key="3">
    <source>
        <dbReference type="Proteomes" id="UP001054857"/>
    </source>
</evidence>
<dbReference type="Proteomes" id="UP001054857">
    <property type="component" value="Unassembled WGS sequence"/>
</dbReference>
<evidence type="ECO:0000256" key="1">
    <source>
        <dbReference type="SAM" id="MobiDB-lite"/>
    </source>
</evidence>
<accession>A0AAD3E3A7</accession>
<name>A0AAD3E3A7_9CHLO</name>
<feature type="non-terminal residue" evidence="2">
    <location>
        <position position="1"/>
    </location>
</feature>
<organism evidence="2 3">
    <name type="scientific">Astrephomene gubernaculifera</name>
    <dbReference type="NCBI Taxonomy" id="47775"/>
    <lineage>
        <taxon>Eukaryota</taxon>
        <taxon>Viridiplantae</taxon>
        <taxon>Chlorophyta</taxon>
        <taxon>core chlorophytes</taxon>
        <taxon>Chlorophyceae</taxon>
        <taxon>CS clade</taxon>
        <taxon>Chlamydomonadales</taxon>
        <taxon>Astrephomenaceae</taxon>
        <taxon>Astrephomene</taxon>
    </lineage>
</organism>